<keyword evidence="2" id="KW-1185">Reference proteome</keyword>
<protein>
    <submittedName>
        <fullName evidence="1">Uncharacterized protein</fullName>
    </submittedName>
</protein>
<gene>
    <name evidence="1" type="ORF">Vadar_022828</name>
</gene>
<dbReference type="EMBL" id="CM037155">
    <property type="protein sequence ID" value="KAH7847173.1"/>
    <property type="molecule type" value="Genomic_DNA"/>
</dbReference>
<proteinExistence type="predicted"/>
<evidence type="ECO:0000313" key="1">
    <source>
        <dbReference type="EMBL" id="KAH7847173.1"/>
    </source>
</evidence>
<dbReference type="Proteomes" id="UP000828048">
    <property type="component" value="Chromosome 5"/>
</dbReference>
<sequence length="181" mass="20153">MGLSLSRSLVSHSRRGLPARTLTTPPLRRSLTAPPVSSLLLSSSRRLFTTKSTPFPLLFIPLPNNLGVPVSSTAEMALYSATDTEDVLYLRVNMPGVTRDGVEVCFEPPQELTVKGHRLPDPDFADLGVEYEWKFVVPTEFFHTDQMEHIMKDGMLLVSIRKKVRGDVVCSHQSFNINNTA</sequence>
<accession>A0ACB7Y1W5</accession>
<comment type="caution">
    <text evidence="1">The sequence shown here is derived from an EMBL/GenBank/DDBJ whole genome shotgun (WGS) entry which is preliminary data.</text>
</comment>
<evidence type="ECO:0000313" key="2">
    <source>
        <dbReference type="Proteomes" id="UP000828048"/>
    </source>
</evidence>
<name>A0ACB7Y1W5_9ERIC</name>
<reference evidence="1 2" key="1">
    <citation type="journal article" date="2021" name="Hortic Res">
        <title>High-quality reference genome and annotation aids understanding of berry development for evergreen blueberry (Vaccinium darrowii).</title>
        <authorList>
            <person name="Yu J."/>
            <person name="Hulse-Kemp A.M."/>
            <person name="Babiker E."/>
            <person name="Staton M."/>
        </authorList>
    </citation>
    <scope>NUCLEOTIDE SEQUENCE [LARGE SCALE GENOMIC DNA]</scope>
    <source>
        <strain evidence="2">cv. NJ 8807/NJ 8810</strain>
        <tissue evidence="1">Young leaf</tissue>
    </source>
</reference>
<organism evidence="1 2">
    <name type="scientific">Vaccinium darrowii</name>
    <dbReference type="NCBI Taxonomy" id="229202"/>
    <lineage>
        <taxon>Eukaryota</taxon>
        <taxon>Viridiplantae</taxon>
        <taxon>Streptophyta</taxon>
        <taxon>Embryophyta</taxon>
        <taxon>Tracheophyta</taxon>
        <taxon>Spermatophyta</taxon>
        <taxon>Magnoliopsida</taxon>
        <taxon>eudicotyledons</taxon>
        <taxon>Gunneridae</taxon>
        <taxon>Pentapetalae</taxon>
        <taxon>asterids</taxon>
        <taxon>Ericales</taxon>
        <taxon>Ericaceae</taxon>
        <taxon>Vaccinioideae</taxon>
        <taxon>Vaccinieae</taxon>
        <taxon>Vaccinium</taxon>
    </lineage>
</organism>